<accession>A0ABR2YFT9</accession>
<dbReference type="PANTHER" id="PTHR40375:SF2">
    <property type="entry name" value="SPORULATION-SPECIFIC PROTEIN 22"/>
    <property type="match status" value="1"/>
</dbReference>
<dbReference type="Proteomes" id="UP001491310">
    <property type="component" value="Unassembled WGS sequence"/>
</dbReference>
<keyword evidence="3" id="KW-1185">Reference proteome</keyword>
<feature type="repeat" description="TPR" evidence="1">
    <location>
        <begin position="186"/>
        <end position="219"/>
    </location>
</feature>
<name>A0ABR2YFT9_9CHLO</name>
<keyword evidence="1" id="KW-0802">TPR repeat</keyword>
<evidence type="ECO:0000256" key="1">
    <source>
        <dbReference type="PROSITE-ProRule" id="PRU00339"/>
    </source>
</evidence>
<dbReference type="InterPro" id="IPR039057">
    <property type="entry name" value="Spo22/ZIP4"/>
</dbReference>
<dbReference type="InterPro" id="IPR011990">
    <property type="entry name" value="TPR-like_helical_dom_sf"/>
</dbReference>
<dbReference type="Gene3D" id="1.25.40.10">
    <property type="entry name" value="Tetratricopeptide repeat domain"/>
    <property type="match status" value="1"/>
</dbReference>
<dbReference type="EMBL" id="JALJOT010000013">
    <property type="protein sequence ID" value="KAK9904259.1"/>
    <property type="molecule type" value="Genomic_DNA"/>
</dbReference>
<sequence length="459" mass="51328">MVTLRESASDLLTLIKDADLSIEERATKATFYHKELDEDDEHFEMYQKEACNLQAQVLRLLAQAYLLNGKAATALHGAESLKTAASLIIERFPGETYVPVKIVELIMGQKEEDLSGDHGSVAMQIISNENIVEMLTKDHTEAKEHRKALYTMLWNHGTHLFTKKSYTACSDFYKAALMYADDATKPVVARQLALAHMATQHLDRALEYLAIALELEPDSIYSIFVKIKVLLMKGAADEAVDELQKMLACEEFNLDFLRVICTEAMSANVVHAAKEALLCLYEHAAAGYDLASGTCAPPAAITESQLELEDMPDAAASVHSELCGYYSKAEQRFVVVGYGRFFGNDSSKEAVLAQTIRSVMELSSDAEKLSLLVDIRNLLSSLQPGAYPRRELAWLLTTAWNRGCHHAKYRRLQEAQQFMEAALSLVDFCPDYQARQEELVQELKRVIKLQQTSAAMRVD</sequence>
<reference evidence="2 3" key="1">
    <citation type="journal article" date="2024" name="Nat. Commun.">
        <title>Phylogenomics reveals the evolutionary origins of lichenization in chlorophyte algae.</title>
        <authorList>
            <person name="Puginier C."/>
            <person name="Libourel C."/>
            <person name="Otte J."/>
            <person name="Skaloud P."/>
            <person name="Haon M."/>
            <person name="Grisel S."/>
            <person name="Petersen M."/>
            <person name="Berrin J.G."/>
            <person name="Delaux P.M."/>
            <person name="Dal Grande F."/>
            <person name="Keller J."/>
        </authorList>
    </citation>
    <scope>NUCLEOTIDE SEQUENCE [LARGE SCALE GENOMIC DNA]</scope>
    <source>
        <strain evidence="2 3">SAG 216-7</strain>
    </source>
</reference>
<comment type="caution">
    <text evidence="2">The sequence shown here is derived from an EMBL/GenBank/DDBJ whole genome shotgun (WGS) entry which is preliminary data.</text>
</comment>
<dbReference type="InterPro" id="IPR019734">
    <property type="entry name" value="TPR_rpt"/>
</dbReference>
<dbReference type="SUPFAM" id="SSF48452">
    <property type="entry name" value="TPR-like"/>
    <property type="match status" value="1"/>
</dbReference>
<organism evidence="2 3">
    <name type="scientific">Coccomyxa subellipsoidea</name>
    <dbReference type="NCBI Taxonomy" id="248742"/>
    <lineage>
        <taxon>Eukaryota</taxon>
        <taxon>Viridiplantae</taxon>
        <taxon>Chlorophyta</taxon>
        <taxon>core chlorophytes</taxon>
        <taxon>Trebouxiophyceae</taxon>
        <taxon>Trebouxiophyceae incertae sedis</taxon>
        <taxon>Coccomyxaceae</taxon>
        <taxon>Coccomyxa</taxon>
    </lineage>
</organism>
<evidence type="ECO:0000313" key="3">
    <source>
        <dbReference type="Proteomes" id="UP001491310"/>
    </source>
</evidence>
<evidence type="ECO:0000313" key="2">
    <source>
        <dbReference type="EMBL" id="KAK9904259.1"/>
    </source>
</evidence>
<dbReference type="PROSITE" id="PS50005">
    <property type="entry name" value="TPR"/>
    <property type="match status" value="1"/>
</dbReference>
<evidence type="ECO:0008006" key="4">
    <source>
        <dbReference type="Google" id="ProtNLM"/>
    </source>
</evidence>
<protein>
    <recommendedName>
        <fullName evidence="4">TPR-like protein</fullName>
    </recommendedName>
</protein>
<dbReference type="PANTHER" id="PTHR40375">
    <property type="entry name" value="SPORULATION-SPECIFIC PROTEIN 22"/>
    <property type="match status" value="1"/>
</dbReference>
<gene>
    <name evidence="2" type="ORF">WJX75_007973</name>
</gene>
<proteinExistence type="predicted"/>